<dbReference type="InterPro" id="IPR017896">
    <property type="entry name" value="4Fe4S_Fe-S-bd"/>
</dbReference>
<dbReference type="Pfam" id="PF04976">
    <property type="entry name" value="DmsC"/>
    <property type="match status" value="1"/>
</dbReference>
<feature type="transmembrane region" description="Helical" evidence="8">
    <location>
        <begin position="394"/>
        <end position="415"/>
    </location>
</feature>
<evidence type="ECO:0000256" key="7">
    <source>
        <dbReference type="SAM" id="MobiDB-lite"/>
    </source>
</evidence>
<comment type="subcellular location">
    <subcellularLocation>
        <location evidence="1">Cell envelope</location>
    </subcellularLocation>
</comment>
<comment type="caution">
    <text evidence="10">The sequence shown here is derived from an EMBL/GenBank/DDBJ whole genome shotgun (WGS) entry which is preliminary data.</text>
</comment>
<feature type="transmembrane region" description="Helical" evidence="8">
    <location>
        <begin position="473"/>
        <end position="498"/>
    </location>
</feature>
<dbReference type="CDD" id="cd16371">
    <property type="entry name" value="DMSOR_beta_like"/>
    <property type="match status" value="1"/>
</dbReference>
<feature type="region of interest" description="Disordered" evidence="7">
    <location>
        <begin position="257"/>
        <end position="284"/>
    </location>
</feature>
<feature type="transmembrane region" description="Helical" evidence="8">
    <location>
        <begin position="350"/>
        <end position="373"/>
    </location>
</feature>
<feature type="transmembrane region" description="Helical" evidence="8">
    <location>
        <begin position="504"/>
        <end position="527"/>
    </location>
</feature>
<dbReference type="GO" id="GO:0051539">
    <property type="term" value="F:4 iron, 4 sulfur cluster binding"/>
    <property type="evidence" value="ECO:0007669"/>
    <property type="project" value="UniProtKB-KW"/>
</dbReference>
<feature type="transmembrane region" description="Helical" evidence="8">
    <location>
        <begin position="563"/>
        <end position="582"/>
    </location>
</feature>
<evidence type="ECO:0000256" key="2">
    <source>
        <dbReference type="ARBA" id="ARBA00022485"/>
    </source>
</evidence>
<evidence type="ECO:0000256" key="4">
    <source>
        <dbReference type="ARBA" id="ARBA00022737"/>
    </source>
</evidence>
<dbReference type="GO" id="GO:0046872">
    <property type="term" value="F:metal ion binding"/>
    <property type="evidence" value="ECO:0007669"/>
    <property type="project" value="UniProtKB-KW"/>
</dbReference>
<accession>A0A5M6D083</accession>
<dbReference type="RefSeq" id="WP_150079011.1">
    <property type="nucleotide sequence ID" value="NZ_VWOX01000017.1"/>
</dbReference>
<evidence type="ECO:0000256" key="6">
    <source>
        <dbReference type="ARBA" id="ARBA00023014"/>
    </source>
</evidence>
<evidence type="ECO:0000313" key="10">
    <source>
        <dbReference type="EMBL" id="KAA5539702.1"/>
    </source>
</evidence>
<gene>
    <name evidence="10" type="ORF">FYK55_23140</name>
</gene>
<evidence type="ECO:0000256" key="5">
    <source>
        <dbReference type="ARBA" id="ARBA00023004"/>
    </source>
</evidence>
<feature type="domain" description="4Fe-4S ferredoxin-type" evidence="9">
    <location>
        <begin position="79"/>
        <end position="109"/>
    </location>
</feature>
<keyword evidence="8" id="KW-1133">Transmembrane helix</keyword>
<evidence type="ECO:0000259" key="9">
    <source>
        <dbReference type="PROSITE" id="PS51379"/>
    </source>
</evidence>
<dbReference type="Pfam" id="PF13247">
    <property type="entry name" value="Fer4_11"/>
    <property type="match status" value="1"/>
</dbReference>
<feature type="transmembrane region" description="Helical" evidence="8">
    <location>
        <begin position="435"/>
        <end position="461"/>
    </location>
</feature>
<dbReference type="GO" id="GO:0016020">
    <property type="term" value="C:membrane"/>
    <property type="evidence" value="ECO:0007669"/>
    <property type="project" value="InterPro"/>
</dbReference>
<dbReference type="SUPFAM" id="SSF54862">
    <property type="entry name" value="4Fe-4S ferredoxins"/>
    <property type="match status" value="1"/>
</dbReference>
<feature type="domain" description="4Fe-4S ferredoxin-type" evidence="9">
    <location>
        <begin position="184"/>
        <end position="213"/>
    </location>
</feature>
<keyword evidence="3" id="KW-0479">Metal-binding</keyword>
<dbReference type="PANTHER" id="PTHR43545">
    <property type="entry name" value="FORMATE DEHYDROGENASE, NITRATE-INDUCIBLE, IRON-SULFUR SUBUNIT"/>
    <property type="match status" value="1"/>
</dbReference>
<feature type="region of interest" description="Disordered" evidence="7">
    <location>
        <begin position="114"/>
        <end position="146"/>
    </location>
</feature>
<dbReference type="PROSITE" id="PS51379">
    <property type="entry name" value="4FE4S_FER_2"/>
    <property type="match status" value="2"/>
</dbReference>
<reference evidence="10 11" key="1">
    <citation type="submission" date="2019-08" db="EMBL/GenBank/DDBJ databases">
        <authorList>
            <person name="Dhanesh K."/>
            <person name="Kumar G."/>
            <person name="Sasikala C."/>
            <person name="Venkata Ramana C."/>
        </authorList>
    </citation>
    <scope>NUCLEOTIDE SEQUENCE [LARGE SCALE GENOMIC DNA]</scope>
    <source>
        <strain evidence="10 11">JC645</strain>
    </source>
</reference>
<evidence type="ECO:0000256" key="8">
    <source>
        <dbReference type="SAM" id="Phobius"/>
    </source>
</evidence>
<dbReference type="Gene3D" id="3.30.70.20">
    <property type="match status" value="2"/>
</dbReference>
<keyword evidence="5" id="KW-0408">Iron</keyword>
<protein>
    <submittedName>
        <fullName evidence="10">Molybdopterin oxidoreductase</fullName>
    </submittedName>
</protein>
<feature type="transmembrane region" description="Helical" evidence="8">
    <location>
        <begin position="588"/>
        <end position="606"/>
    </location>
</feature>
<evidence type="ECO:0000256" key="3">
    <source>
        <dbReference type="ARBA" id="ARBA00022723"/>
    </source>
</evidence>
<keyword evidence="4" id="KW-0677">Repeat</keyword>
<dbReference type="InterPro" id="IPR017900">
    <property type="entry name" value="4Fe4S_Fe_S_CS"/>
</dbReference>
<name>A0A5M6D083_9BACT</name>
<dbReference type="InterPro" id="IPR007059">
    <property type="entry name" value="DmsC"/>
</dbReference>
<dbReference type="GO" id="GO:0019645">
    <property type="term" value="P:anaerobic electron transport chain"/>
    <property type="evidence" value="ECO:0007669"/>
    <property type="project" value="InterPro"/>
</dbReference>
<dbReference type="GO" id="GO:0030313">
    <property type="term" value="C:cell envelope"/>
    <property type="evidence" value="ECO:0007669"/>
    <property type="project" value="UniProtKB-SubCell"/>
</dbReference>
<dbReference type="Proteomes" id="UP000324479">
    <property type="component" value="Unassembled WGS sequence"/>
</dbReference>
<feature type="compositionally biased region" description="Low complexity" evidence="7">
    <location>
        <begin position="114"/>
        <end position="129"/>
    </location>
</feature>
<keyword evidence="11" id="KW-1185">Reference proteome</keyword>
<dbReference type="AlphaFoldDB" id="A0A5M6D083"/>
<dbReference type="PANTHER" id="PTHR43545:SF6">
    <property type="entry name" value="FORMATE DEHYDROGENASE, NITRATE-INDUCIBLE, IRON-SULFUR SUBUNIT"/>
    <property type="match status" value="1"/>
</dbReference>
<evidence type="ECO:0000256" key="1">
    <source>
        <dbReference type="ARBA" id="ARBA00004196"/>
    </source>
</evidence>
<evidence type="ECO:0000313" key="11">
    <source>
        <dbReference type="Proteomes" id="UP000324479"/>
    </source>
</evidence>
<dbReference type="EMBL" id="VWOX01000017">
    <property type="protein sequence ID" value="KAA5539702.1"/>
    <property type="molecule type" value="Genomic_DNA"/>
</dbReference>
<sequence>MSVTTHDRTDQTADSGSSALHAFNLVEELLKQQQQLTAVEAFSLYHDEGSADEASSEPAQAKFYRSLLPTTAPGPGQQLAFEVDLDACSGCKACVVACHTLNGLEDSESWRKVGSVSLGHSPSSSAAPLPVVPLPKSPPTEKSSPTVTNDFGVQHVTTACHHCEDPGCLNGCPVKAYDKDPVTGIVRHLDDQCIGCKYCTMMCPYEVPKYSKRLGIVRKCDMCHNRLAVGEAPACVQSCPNEAIRIRIVDHSDPAEWPSGLDHSSVAPEPSLAPGAPPSSITRPTTVYRSDRMESLGLPQDHELDEVAESHWPLGALLIATQISVGMLIIERAVSAILRLAGDPMPTSVTAAVATLSLLIGAIGLNLAPLHLGQPLRSWRVFLGLKTSWLSREAVVLGQYVGILSLAVGLFWLPVAEPYLPEAITNLTDRFVPSWAAKLMLFASIPVGLAGLYCSAMIYIATKRPLWRHARTLPRFFGTTLIGGLSVVLAVTLVAAFWLNISTIPVAVTTTFMALAAFAAVVGKLLWEYAIHLGPSQTAEHQHDRRCKRLTTDQLSSLRRIRLTSGFLSALGFAAVAVSVVASGPDSMLTVGLSMIAAVLAILGEVGERLLYFMSVVYDRMPGTLH</sequence>
<dbReference type="PROSITE" id="PS00198">
    <property type="entry name" value="4FE4S_FER_1"/>
    <property type="match status" value="1"/>
</dbReference>
<proteinExistence type="predicted"/>
<keyword evidence="8" id="KW-0472">Membrane</keyword>
<keyword evidence="6" id="KW-0411">Iron-sulfur</keyword>
<feature type="transmembrane region" description="Helical" evidence="8">
    <location>
        <begin position="312"/>
        <end position="330"/>
    </location>
</feature>
<keyword evidence="8" id="KW-0812">Transmembrane</keyword>
<organism evidence="10 11">
    <name type="scientific">Roseiconus nitratireducens</name>
    <dbReference type="NCBI Taxonomy" id="2605748"/>
    <lineage>
        <taxon>Bacteria</taxon>
        <taxon>Pseudomonadati</taxon>
        <taxon>Planctomycetota</taxon>
        <taxon>Planctomycetia</taxon>
        <taxon>Pirellulales</taxon>
        <taxon>Pirellulaceae</taxon>
        <taxon>Roseiconus</taxon>
    </lineage>
</organism>
<keyword evidence="2" id="KW-0004">4Fe-4S</keyword>
<dbReference type="InterPro" id="IPR051555">
    <property type="entry name" value="FDH_Electron_Transfer_Unit"/>
</dbReference>